<feature type="non-terminal residue" evidence="1">
    <location>
        <position position="1"/>
    </location>
</feature>
<proteinExistence type="predicted"/>
<organism evidence="1">
    <name type="scientific">marine metagenome</name>
    <dbReference type="NCBI Taxonomy" id="408172"/>
    <lineage>
        <taxon>unclassified sequences</taxon>
        <taxon>metagenomes</taxon>
        <taxon>ecological metagenomes</taxon>
    </lineage>
</organism>
<evidence type="ECO:0000313" key="1">
    <source>
        <dbReference type="EMBL" id="SVC70072.1"/>
    </source>
</evidence>
<dbReference type="EMBL" id="UINC01105833">
    <property type="protein sequence ID" value="SVC70072.1"/>
    <property type="molecule type" value="Genomic_DNA"/>
</dbReference>
<gene>
    <name evidence="1" type="ORF">METZ01_LOCUS322926</name>
</gene>
<dbReference type="AlphaFoldDB" id="A0A382PDQ8"/>
<sequence>VLEGAPRVCAHIRNWNNNGYSDKIK</sequence>
<accession>A0A382PDQ8</accession>
<name>A0A382PDQ8_9ZZZZ</name>
<reference evidence="1" key="1">
    <citation type="submission" date="2018-05" db="EMBL/GenBank/DDBJ databases">
        <authorList>
            <person name="Lanie J.A."/>
            <person name="Ng W.-L."/>
            <person name="Kazmierczak K.M."/>
            <person name="Andrzejewski T.M."/>
            <person name="Davidsen T.M."/>
            <person name="Wayne K.J."/>
            <person name="Tettelin H."/>
            <person name="Glass J.I."/>
            <person name="Rusch D."/>
            <person name="Podicherti R."/>
            <person name="Tsui H.-C.T."/>
            <person name="Winkler M.E."/>
        </authorList>
    </citation>
    <scope>NUCLEOTIDE SEQUENCE</scope>
</reference>
<protein>
    <submittedName>
        <fullName evidence="1">Uncharacterized protein</fullName>
    </submittedName>
</protein>